<dbReference type="EMBL" id="FN653029">
    <property type="protein sequence ID" value="CBY08266.1"/>
    <property type="molecule type" value="Genomic_DNA"/>
</dbReference>
<evidence type="ECO:0000313" key="1">
    <source>
        <dbReference type="EMBL" id="CBY08266.1"/>
    </source>
</evidence>
<sequence length="90" mass="10584">MSEIKSSSISTSIWSASDAKFLTPRRTHRSFISAVTINEDDDNFSEERIPIIKTPKPTEQEAGEEECIFCEKVFLTMRFWNEKWQNRDKH</sequence>
<reference evidence="1" key="1">
    <citation type="journal article" date="2010" name="Science">
        <title>Plasticity of animal genome architecture unmasked by rapid evolution of a pelagic tunicate.</title>
        <authorList>
            <person name="Denoeud F."/>
            <person name="Henriet S."/>
            <person name="Mungpakdee S."/>
            <person name="Aury J.M."/>
            <person name="Da Silva C."/>
            <person name="Brinkmann H."/>
            <person name="Mikhaleva J."/>
            <person name="Olsen L.C."/>
            <person name="Jubin C."/>
            <person name="Canestro C."/>
            <person name="Bouquet J.M."/>
            <person name="Danks G."/>
            <person name="Poulain J."/>
            <person name="Campsteijn C."/>
            <person name="Adamski M."/>
            <person name="Cross I."/>
            <person name="Yadetie F."/>
            <person name="Muffato M."/>
            <person name="Louis A."/>
            <person name="Butcher S."/>
            <person name="Tsagkogeorga G."/>
            <person name="Konrad A."/>
            <person name="Singh S."/>
            <person name="Jensen M.F."/>
            <person name="Cong E.H."/>
            <person name="Eikeseth-Otteraa H."/>
            <person name="Noel B."/>
            <person name="Anthouard V."/>
            <person name="Porcel B.M."/>
            <person name="Kachouri-Lafond R."/>
            <person name="Nishino A."/>
            <person name="Ugolini M."/>
            <person name="Chourrout P."/>
            <person name="Nishida H."/>
            <person name="Aasland R."/>
            <person name="Huzurbazar S."/>
            <person name="Westhof E."/>
            <person name="Delsuc F."/>
            <person name="Lehrach H."/>
            <person name="Reinhardt R."/>
            <person name="Weissenbach J."/>
            <person name="Roy S.W."/>
            <person name="Artiguenave F."/>
            <person name="Postlethwait J.H."/>
            <person name="Manak J.R."/>
            <person name="Thompson E.M."/>
            <person name="Jaillon O."/>
            <person name="Du Pasquier L."/>
            <person name="Boudinot P."/>
            <person name="Liberles D.A."/>
            <person name="Volff J.N."/>
            <person name="Philippe H."/>
            <person name="Lenhard B."/>
            <person name="Roest Crollius H."/>
            <person name="Wincker P."/>
            <person name="Chourrout D."/>
        </authorList>
    </citation>
    <scope>NUCLEOTIDE SEQUENCE [LARGE SCALE GENOMIC DNA]</scope>
</reference>
<organism evidence="1">
    <name type="scientific">Oikopleura dioica</name>
    <name type="common">Tunicate</name>
    <dbReference type="NCBI Taxonomy" id="34765"/>
    <lineage>
        <taxon>Eukaryota</taxon>
        <taxon>Metazoa</taxon>
        <taxon>Chordata</taxon>
        <taxon>Tunicata</taxon>
        <taxon>Appendicularia</taxon>
        <taxon>Copelata</taxon>
        <taxon>Oikopleuridae</taxon>
        <taxon>Oikopleura</taxon>
    </lineage>
</organism>
<dbReference type="Proteomes" id="UP000001307">
    <property type="component" value="Unassembled WGS sequence"/>
</dbReference>
<evidence type="ECO:0000313" key="2">
    <source>
        <dbReference type="EMBL" id="CBY37114.1"/>
    </source>
</evidence>
<dbReference type="AlphaFoldDB" id="E4X8K6"/>
<accession>E4X8K6</accession>
<dbReference type="Proteomes" id="UP000011014">
    <property type="component" value="Unassembled WGS sequence"/>
</dbReference>
<dbReference type="InParanoid" id="E4X8K6"/>
<keyword evidence="3" id="KW-1185">Reference proteome</keyword>
<proteinExistence type="predicted"/>
<protein>
    <submittedName>
        <fullName evidence="1">Uncharacterized protein</fullName>
    </submittedName>
</protein>
<gene>
    <name evidence="1" type="ORF">GSOID_T00004282001</name>
    <name evidence="2" type="ORF">GSOID_T00030185001</name>
</gene>
<evidence type="ECO:0000313" key="3">
    <source>
        <dbReference type="Proteomes" id="UP000001307"/>
    </source>
</evidence>
<dbReference type="EMBL" id="FN654901">
    <property type="protein sequence ID" value="CBY37114.1"/>
    <property type="molecule type" value="Genomic_DNA"/>
</dbReference>
<name>E4X8K6_OIKDI</name>